<dbReference type="EMBL" id="JABXBU010001863">
    <property type="protein sequence ID" value="KAF8782818.1"/>
    <property type="molecule type" value="Genomic_DNA"/>
</dbReference>
<feature type="compositionally biased region" description="Basic and acidic residues" evidence="1">
    <location>
        <begin position="590"/>
        <end position="603"/>
    </location>
</feature>
<evidence type="ECO:0008006" key="5">
    <source>
        <dbReference type="Google" id="ProtNLM"/>
    </source>
</evidence>
<sequence length="713" mass="78556">MSFGGGGLCFLIRVPTVEHEKDIFDPRLRSTPASTPDTPTSKVPSIQISTDSGKTDDSTEVKTRIPEPLEQVLRKSLEELRVYDALWVLDKDERFYQVSFTCNPGLPCDLILTALATSGWNGGKRIFASGLGFPFTNFGNFFFKKTLFVLPCTVWLQEEDDSTQSSRDQDQKLQFICDEEKKSESDSSTLSKTKTEVKKAFKNFKDMQKKFLKTVTARLTVAQVVDGVRAGAEPTFDFIMFVLIASMIAALGLLENSSVIIVASMLISPIMGPIMAGTFGAVIRDRSLRNLGIKTEILGLFLCMVIGFTLGLLSEALNSIWGSKDWPNSEMISRGQERSLWVGVLIALPSGAGVALSILGGNAGCLVGVAISASLLPPAVNAGLLWGMATVRALRAQDEQFEYVRVDGTLRLYKPSLTPPVNYEINYFSEMDRECAVLGLVSLSLALVNIVCIFLSAMVVLKIKEVAPRTSVAKTSRFWKEDIKIARDYNSTMPAAEADELGKQFLAEWATLNGLEPDALLGDDAEAALTRMETLKDIMQDVETDEVFQTIARSVSSVNPPRVSAANLFPISQRLSVMSVPPNMAPHRPSVVEHEKDGRDRSKSLMPPENGHTDIALDPEFKDIELRRPQVKVSPRLAKRPPTSRSSLAVLRQSLINADSPYTLWPSEAASKNRFLVTPVPEESLMTVPTTPVRRRISRFLQDPCVIMKETTC</sequence>
<name>A0A8T0F1N1_ARGBR</name>
<keyword evidence="2" id="KW-0812">Transmembrane</keyword>
<feature type="transmembrane region" description="Helical" evidence="2">
    <location>
        <begin position="295"/>
        <end position="320"/>
    </location>
</feature>
<keyword evidence="2" id="KW-1133">Transmembrane helix</keyword>
<dbReference type="AlphaFoldDB" id="A0A8T0F1N1"/>
<reference evidence="3" key="1">
    <citation type="journal article" date="2020" name="bioRxiv">
        <title>Chromosome-level reference genome of the European wasp spider Argiope bruennichi: a resource for studies on range expansion and evolutionary adaptation.</title>
        <authorList>
            <person name="Sheffer M.M."/>
            <person name="Hoppe A."/>
            <person name="Krehenwinkel H."/>
            <person name="Uhl G."/>
            <person name="Kuss A.W."/>
            <person name="Jensen L."/>
            <person name="Jensen C."/>
            <person name="Gillespie R.G."/>
            <person name="Hoff K.J."/>
            <person name="Prost S."/>
        </authorList>
    </citation>
    <scope>NUCLEOTIDE SEQUENCE</scope>
</reference>
<dbReference type="PANTHER" id="PTHR20992:SF9">
    <property type="entry name" value="AT15442P-RELATED"/>
    <property type="match status" value="1"/>
</dbReference>
<proteinExistence type="predicted"/>
<feature type="region of interest" description="Disordered" evidence="1">
    <location>
        <begin position="588"/>
        <end position="615"/>
    </location>
</feature>
<feature type="compositionally biased region" description="Polar residues" evidence="1">
    <location>
        <begin position="42"/>
        <end position="52"/>
    </location>
</feature>
<keyword evidence="4" id="KW-1185">Reference proteome</keyword>
<dbReference type="PANTHER" id="PTHR20992">
    <property type="entry name" value="AT15442P-RELATED"/>
    <property type="match status" value="1"/>
</dbReference>
<organism evidence="3 4">
    <name type="scientific">Argiope bruennichi</name>
    <name type="common">Wasp spider</name>
    <name type="synonym">Aranea bruennichi</name>
    <dbReference type="NCBI Taxonomy" id="94029"/>
    <lineage>
        <taxon>Eukaryota</taxon>
        <taxon>Metazoa</taxon>
        <taxon>Ecdysozoa</taxon>
        <taxon>Arthropoda</taxon>
        <taxon>Chelicerata</taxon>
        <taxon>Arachnida</taxon>
        <taxon>Araneae</taxon>
        <taxon>Araneomorphae</taxon>
        <taxon>Entelegynae</taxon>
        <taxon>Araneoidea</taxon>
        <taxon>Araneidae</taxon>
        <taxon>Argiope</taxon>
    </lineage>
</organism>
<comment type="caution">
    <text evidence="3">The sequence shown here is derived from an EMBL/GenBank/DDBJ whole genome shotgun (WGS) entry which is preliminary data.</text>
</comment>
<accession>A0A8T0F1N1</accession>
<feature type="region of interest" description="Disordered" evidence="1">
    <location>
        <begin position="23"/>
        <end position="61"/>
    </location>
</feature>
<evidence type="ECO:0000313" key="4">
    <source>
        <dbReference type="Proteomes" id="UP000807504"/>
    </source>
</evidence>
<feature type="transmembrane region" description="Helical" evidence="2">
    <location>
        <begin position="260"/>
        <end position="283"/>
    </location>
</feature>
<feature type="transmembrane region" description="Helical" evidence="2">
    <location>
        <begin position="436"/>
        <end position="461"/>
    </location>
</feature>
<protein>
    <recommendedName>
        <fullName evidence="5">DUF389 domain-containing protein</fullName>
    </recommendedName>
</protein>
<feature type="transmembrane region" description="Helical" evidence="2">
    <location>
        <begin position="340"/>
        <end position="359"/>
    </location>
</feature>
<dbReference type="Proteomes" id="UP000807504">
    <property type="component" value="Unassembled WGS sequence"/>
</dbReference>
<feature type="transmembrane region" description="Helical" evidence="2">
    <location>
        <begin position="236"/>
        <end position="254"/>
    </location>
</feature>
<evidence type="ECO:0000256" key="1">
    <source>
        <dbReference type="SAM" id="MobiDB-lite"/>
    </source>
</evidence>
<keyword evidence="2" id="KW-0472">Membrane</keyword>
<gene>
    <name evidence="3" type="ORF">HNY73_013055</name>
</gene>
<feature type="transmembrane region" description="Helical" evidence="2">
    <location>
        <begin position="366"/>
        <end position="389"/>
    </location>
</feature>
<evidence type="ECO:0000313" key="3">
    <source>
        <dbReference type="EMBL" id="KAF8782818.1"/>
    </source>
</evidence>
<evidence type="ECO:0000256" key="2">
    <source>
        <dbReference type="SAM" id="Phobius"/>
    </source>
</evidence>
<reference evidence="3" key="2">
    <citation type="submission" date="2020-06" db="EMBL/GenBank/DDBJ databases">
        <authorList>
            <person name="Sheffer M."/>
        </authorList>
    </citation>
    <scope>NUCLEOTIDE SEQUENCE</scope>
</reference>
<dbReference type="Pfam" id="PF04087">
    <property type="entry name" value="DUF389"/>
    <property type="match status" value="1"/>
</dbReference>
<feature type="compositionally biased region" description="Low complexity" evidence="1">
    <location>
        <begin position="30"/>
        <end position="41"/>
    </location>
</feature>
<dbReference type="InterPro" id="IPR005240">
    <property type="entry name" value="DUF389"/>
</dbReference>